<dbReference type="FunFam" id="3.40.605.10:FF:000004">
    <property type="entry name" value="Aldehyde dehydrogenase"/>
    <property type="match status" value="1"/>
</dbReference>
<feature type="active site" evidence="5 6">
    <location>
        <position position="217"/>
    </location>
</feature>
<dbReference type="CDD" id="cd07136">
    <property type="entry name" value="ALDH_YwdH-P39616"/>
    <property type="match status" value="1"/>
</dbReference>
<dbReference type="PANTHER" id="PTHR43570:SF16">
    <property type="entry name" value="ALDEHYDE DEHYDROGENASE TYPE III, ISOFORM Q"/>
    <property type="match status" value="1"/>
</dbReference>
<dbReference type="PANTHER" id="PTHR43570">
    <property type="entry name" value="ALDEHYDE DEHYDROGENASE"/>
    <property type="match status" value="1"/>
</dbReference>
<comment type="caution">
    <text evidence="10">The sequence shown here is derived from an EMBL/GenBank/DDBJ whole genome shotgun (WGS) entry which is preliminary data.</text>
</comment>
<evidence type="ECO:0000256" key="4">
    <source>
        <dbReference type="PIRNR" id="PIRNR036492"/>
    </source>
</evidence>
<dbReference type="InterPro" id="IPR012394">
    <property type="entry name" value="Aldehyde_DH_NAD(P)"/>
</dbReference>
<dbReference type="InterPro" id="IPR029510">
    <property type="entry name" value="Ald_DH_CS_GLU"/>
</dbReference>
<evidence type="ECO:0000256" key="1">
    <source>
        <dbReference type="ARBA" id="ARBA00009986"/>
    </source>
</evidence>
<dbReference type="PROSITE" id="PS00070">
    <property type="entry name" value="ALDEHYDE_DEHYDR_CYS"/>
    <property type="match status" value="1"/>
</dbReference>
<organism evidence="10 11">
    <name type="scientific">[Anoxybacillus] calidus</name>
    <dbReference type="NCBI Taxonomy" id="575178"/>
    <lineage>
        <taxon>Bacteria</taxon>
        <taxon>Bacillati</taxon>
        <taxon>Bacillota</taxon>
        <taxon>Bacilli</taxon>
        <taxon>Bacillales</taxon>
        <taxon>Anoxybacillaceae</taxon>
        <taxon>Paranoxybacillus</taxon>
    </lineage>
</organism>
<dbReference type="InterPro" id="IPR016160">
    <property type="entry name" value="Ald_DH_CS_CYS"/>
</dbReference>
<feature type="coiled-coil region" evidence="8">
    <location>
        <begin position="30"/>
        <end position="57"/>
    </location>
</feature>
<accession>A0A7V9Z1M2</accession>
<sequence length="463" mass="52962">MTLYHFNASGVRPLLEKQKEYFRTGVTRDIDFRLEQLKSLKSVIKRYEKEIIQTLKAELRKPELEAYSAEVGFVYEEINFIVKRLRKWVKPKRMRTPITHIGSRSYIYPEPYGVTLIISPWNYPFQLAIAPLIGAIAAGNCAVIKPSEYTPNMSRLLKKVISETFDERYITVVEGGVDVSTELLTMRFDHIFFTGSVPVGKIVMEAAAKHLTPVTLELGGKSPAIVDESANLELAAKRIVWGKFSNAGQTCIAPDYMLVHKHVKQPLIDKMKYYIREFYGENTETSERYSAIVSERHAQRLVDFLKTGTIVHGGCYNIEKRWIEPTILEGITWDDDIMKEEIFGPILPVIEYTSIEDVIQMIQQYEKPLALYLFSENRNIQEKMIEQISFGGGCLNDTMLHIATPYLPFGGVGQSGIGAYHGKASFDTFSHYKSILKQTTKFDLSIRYPNNPNALKWIKKLFK</sequence>
<evidence type="ECO:0000256" key="7">
    <source>
        <dbReference type="RuleBase" id="RU003345"/>
    </source>
</evidence>
<dbReference type="InterPro" id="IPR016163">
    <property type="entry name" value="Ald_DH_C"/>
</dbReference>
<keyword evidence="2 4" id="KW-0560">Oxidoreductase</keyword>
<dbReference type="InterPro" id="IPR016161">
    <property type="entry name" value="Ald_DH/histidinol_DH"/>
</dbReference>
<gene>
    <name evidence="10" type="ORF">HNQ85_002756</name>
</gene>
<feature type="domain" description="Aldehyde dehydrogenase" evidence="9">
    <location>
        <begin position="16"/>
        <end position="435"/>
    </location>
</feature>
<dbReference type="GO" id="GO:0005737">
    <property type="term" value="C:cytoplasm"/>
    <property type="evidence" value="ECO:0007669"/>
    <property type="project" value="TreeGrafter"/>
</dbReference>
<keyword evidence="8" id="KW-0175">Coiled coil</keyword>
<evidence type="ECO:0000256" key="2">
    <source>
        <dbReference type="ARBA" id="ARBA00023002"/>
    </source>
</evidence>
<reference evidence="10 11" key="1">
    <citation type="submission" date="2020-07" db="EMBL/GenBank/DDBJ databases">
        <title>Genomic Encyclopedia of Type Strains, Phase IV (KMG-IV): sequencing the most valuable type-strain genomes for metagenomic binning, comparative biology and taxonomic classification.</title>
        <authorList>
            <person name="Goeker M."/>
        </authorList>
    </citation>
    <scope>NUCLEOTIDE SEQUENCE [LARGE SCALE GENOMIC DNA]</scope>
    <source>
        <strain evidence="10 11">DSM 25220</strain>
    </source>
</reference>
<dbReference type="SUPFAM" id="SSF53720">
    <property type="entry name" value="ALDH-like"/>
    <property type="match status" value="1"/>
</dbReference>
<evidence type="ECO:0000259" key="9">
    <source>
        <dbReference type="Pfam" id="PF00171"/>
    </source>
</evidence>
<evidence type="ECO:0000313" key="10">
    <source>
        <dbReference type="EMBL" id="MBA2872447.1"/>
    </source>
</evidence>
<evidence type="ECO:0000256" key="6">
    <source>
        <dbReference type="PROSITE-ProRule" id="PRU10007"/>
    </source>
</evidence>
<dbReference type="GO" id="GO:0006081">
    <property type="term" value="P:aldehyde metabolic process"/>
    <property type="evidence" value="ECO:0007669"/>
    <property type="project" value="InterPro"/>
</dbReference>
<dbReference type="RefSeq" id="WP_181538195.1">
    <property type="nucleotide sequence ID" value="NZ_JACDUU010000006.1"/>
</dbReference>
<name>A0A7V9Z1M2_9BACL</name>
<evidence type="ECO:0000256" key="5">
    <source>
        <dbReference type="PIRSR" id="PIRSR036492-1"/>
    </source>
</evidence>
<keyword evidence="11" id="KW-1185">Reference proteome</keyword>
<dbReference type="Gene3D" id="3.40.605.10">
    <property type="entry name" value="Aldehyde Dehydrogenase, Chain A, domain 1"/>
    <property type="match status" value="1"/>
</dbReference>
<protein>
    <recommendedName>
        <fullName evidence="4">Aldehyde dehydrogenase</fullName>
    </recommendedName>
</protein>
<evidence type="ECO:0000313" key="11">
    <source>
        <dbReference type="Proteomes" id="UP000580891"/>
    </source>
</evidence>
<dbReference type="AlphaFoldDB" id="A0A7V9Z1M2"/>
<dbReference type="InterPro" id="IPR015590">
    <property type="entry name" value="Aldehyde_DH_dom"/>
</dbReference>
<dbReference type="EMBL" id="JACDUU010000006">
    <property type="protein sequence ID" value="MBA2872447.1"/>
    <property type="molecule type" value="Genomic_DNA"/>
</dbReference>
<dbReference type="GO" id="GO:0004029">
    <property type="term" value="F:aldehyde dehydrogenase (NAD+) activity"/>
    <property type="evidence" value="ECO:0007669"/>
    <property type="project" value="TreeGrafter"/>
</dbReference>
<dbReference type="Gene3D" id="3.40.309.10">
    <property type="entry name" value="Aldehyde Dehydrogenase, Chain A, domain 2"/>
    <property type="match status" value="1"/>
</dbReference>
<proteinExistence type="inferred from homology"/>
<evidence type="ECO:0000256" key="8">
    <source>
        <dbReference type="SAM" id="Coils"/>
    </source>
</evidence>
<keyword evidence="3" id="KW-0520">NAD</keyword>
<dbReference type="FunFam" id="3.40.309.10:FF:000003">
    <property type="entry name" value="Aldehyde dehydrogenase"/>
    <property type="match status" value="1"/>
</dbReference>
<dbReference type="PIRSF" id="PIRSF036492">
    <property type="entry name" value="ALDH"/>
    <property type="match status" value="1"/>
</dbReference>
<dbReference type="Pfam" id="PF00171">
    <property type="entry name" value="Aldedh"/>
    <property type="match status" value="1"/>
</dbReference>
<feature type="active site" evidence="5">
    <location>
        <position position="251"/>
    </location>
</feature>
<dbReference type="Proteomes" id="UP000580891">
    <property type="component" value="Unassembled WGS sequence"/>
</dbReference>
<dbReference type="PROSITE" id="PS00687">
    <property type="entry name" value="ALDEHYDE_DEHYDR_GLU"/>
    <property type="match status" value="1"/>
</dbReference>
<evidence type="ECO:0000256" key="3">
    <source>
        <dbReference type="ARBA" id="ARBA00023027"/>
    </source>
</evidence>
<dbReference type="InterPro" id="IPR016162">
    <property type="entry name" value="Ald_DH_N"/>
</dbReference>
<comment type="similarity">
    <text evidence="1 4 7">Belongs to the aldehyde dehydrogenase family.</text>
</comment>